<sequence>MLKKVTNGFCTLAERMALNRLYKSFVIFIQTFTKNLFTYFKKVL</sequence>
<feature type="transmembrane region" description="Helical" evidence="1">
    <location>
        <begin position="21"/>
        <end position="40"/>
    </location>
</feature>
<evidence type="ECO:0000313" key="3">
    <source>
        <dbReference type="Proteomes" id="UP000176244"/>
    </source>
</evidence>
<comment type="caution">
    <text evidence="2">The sequence shown here is derived from an EMBL/GenBank/DDBJ whole genome shotgun (WGS) entry which is preliminary data.</text>
</comment>
<gene>
    <name evidence="2" type="ORF">ACWI_19810</name>
</gene>
<reference evidence="2 3" key="1">
    <citation type="submission" date="2015-09" db="EMBL/GenBank/DDBJ databases">
        <title>Genome sequence of Acetobacterium wieringae DSM 1911.</title>
        <authorList>
            <person name="Poehlein A."/>
            <person name="Bengelsdorf F.R."/>
            <person name="Schiel-Bengelsdorf B."/>
            <person name="Duerre P."/>
            <person name="Daniel R."/>
        </authorList>
    </citation>
    <scope>NUCLEOTIDE SEQUENCE [LARGE SCALE GENOMIC DNA]</scope>
    <source>
        <strain evidence="2 3">DSM 1911</strain>
    </source>
</reference>
<dbReference type="EMBL" id="LKEU01000030">
    <property type="protein sequence ID" value="OFV70502.1"/>
    <property type="molecule type" value="Genomic_DNA"/>
</dbReference>
<accession>A0A1F2PI05</accession>
<keyword evidence="1" id="KW-0812">Transmembrane</keyword>
<proteinExistence type="predicted"/>
<protein>
    <submittedName>
        <fullName evidence="2">Uncharacterized protein</fullName>
    </submittedName>
</protein>
<evidence type="ECO:0000256" key="1">
    <source>
        <dbReference type="SAM" id="Phobius"/>
    </source>
</evidence>
<organism evidence="2 3">
    <name type="scientific">Acetobacterium wieringae</name>
    <dbReference type="NCBI Taxonomy" id="52694"/>
    <lineage>
        <taxon>Bacteria</taxon>
        <taxon>Bacillati</taxon>
        <taxon>Bacillota</taxon>
        <taxon>Clostridia</taxon>
        <taxon>Eubacteriales</taxon>
        <taxon>Eubacteriaceae</taxon>
        <taxon>Acetobacterium</taxon>
    </lineage>
</organism>
<evidence type="ECO:0000313" key="2">
    <source>
        <dbReference type="EMBL" id="OFV70502.1"/>
    </source>
</evidence>
<keyword evidence="1" id="KW-1133">Transmembrane helix</keyword>
<dbReference type="AlphaFoldDB" id="A0A1F2PI05"/>
<dbReference type="Proteomes" id="UP000176244">
    <property type="component" value="Unassembled WGS sequence"/>
</dbReference>
<name>A0A1F2PI05_9FIRM</name>
<keyword evidence="1" id="KW-0472">Membrane</keyword>